<comment type="caution">
    <text evidence="3">The sequence shown here is derived from an EMBL/GenBank/DDBJ whole genome shotgun (WGS) entry which is preliminary data.</text>
</comment>
<keyword evidence="4" id="KW-1185">Reference proteome</keyword>
<feature type="chain" id="PRO_5045791685" evidence="2">
    <location>
        <begin position="24"/>
        <end position="184"/>
    </location>
</feature>
<feature type="compositionally biased region" description="Polar residues" evidence="1">
    <location>
        <begin position="143"/>
        <end position="154"/>
    </location>
</feature>
<evidence type="ECO:0000313" key="4">
    <source>
        <dbReference type="Proteomes" id="UP001590951"/>
    </source>
</evidence>
<reference evidence="3 4" key="1">
    <citation type="submission" date="2024-09" db="EMBL/GenBank/DDBJ databases">
        <title>Rethinking Asexuality: The Enigmatic Case of Functional Sexual Genes in Lepraria (Stereocaulaceae).</title>
        <authorList>
            <person name="Doellman M."/>
            <person name="Sun Y."/>
            <person name="Barcenas-Pena A."/>
            <person name="Lumbsch H.T."/>
            <person name="Grewe F."/>
        </authorList>
    </citation>
    <scope>NUCLEOTIDE SEQUENCE [LARGE SCALE GENOMIC DNA]</scope>
    <source>
        <strain evidence="3 4">Grewe 0041</strain>
    </source>
</reference>
<feature type="region of interest" description="Disordered" evidence="1">
    <location>
        <begin position="132"/>
        <end position="184"/>
    </location>
</feature>
<evidence type="ECO:0000256" key="1">
    <source>
        <dbReference type="SAM" id="MobiDB-lite"/>
    </source>
</evidence>
<evidence type="ECO:0000256" key="2">
    <source>
        <dbReference type="SAM" id="SignalP"/>
    </source>
</evidence>
<sequence length="184" mass="19675">MSHYRPPTMAATLPVLLTKLTESLTSASSSLPDATVLAPPTEGISLLDTKNELFLSYLHNLVFLIILKLRNQPSSDSANGDYEPSPQSLDDAVTKKLAELRVYIEKGVQPLESRLKYQLDKLLLAASEATSAPTANGIAKAPQASTGVAKSTSESDSEAEPTPSSPHTRISPPTQSLRLCPTFS</sequence>
<dbReference type="EMBL" id="JBHFEH010000001">
    <property type="protein sequence ID" value="KAL2059543.1"/>
    <property type="molecule type" value="Genomic_DNA"/>
</dbReference>
<gene>
    <name evidence="3" type="ORF">ABVK25_000836</name>
</gene>
<feature type="signal peptide" evidence="2">
    <location>
        <begin position="1"/>
        <end position="23"/>
    </location>
</feature>
<accession>A0ABR4BSH6</accession>
<feature type="compositionally biased region" description="Polar residues" evidence="1">
    <location>
        <begin position="165"/>
        <end position="184"/>
    </location>
</feature>
<organism evidence="3 4">
    <name type="scientific">Lepraria finkii</name>
    <dbReference type="NCBI Taxonomy" id="1340010"/>
    <lineage>
        <taxon>Eukaryota</taxon>
        <taxon>Fungi</taxon>
        <taxon>Dikarya</taxon>
        <taxon>Ascomycota</taxon>
        <taxon>Pezizomycotina</taxon>
        <taxon>Lecanoromycetes</taxon>
        <taxon>OSLEUM clade</taxon>
        <taxon>Lecanoromycetidae</taxon>
        <taxon>Lecanorales</taxon>
        <taxon>Lecanorineae</taxon>
        <taxon>Stereocaulaceae</taxon>
        <taxon>Lepraria</taxon>
    </lineage>
</organism>
<dbReference type="PANTHER" id="PTHR13237">
    <property type="entry name" value="SOMETHING ABOUT SILENCING PROTEIN 10-RELATED"/>
    <property type="match status" value="1"/>
</dbReference>
<evidence type="ECO:0000313" key="3">
    <source>
        <dbReference type="EMBL" id="KAL2059543.1"/>
    </source>
</evidence>
<dbReference type="InterPro" id="IPR007146">
    <property type="entry name" value="Sas10/Utp3/C1D"/>
</dbReference>
<dbReference type="Pfam" id="PF04000">
    <property type="entry name" value="Sas10_Utp3"/>
    <property type="match status" value="1"/>
</dbReference>
<keyword evidence="2" id="KW-0732">Signal</keyword>
<name>A0ABR4BSH6_9LECA</name>
<protein>
    <submittedName>
        <fullName evidence="3">Uncharacterized protein</fullName>
    </submittedName>
</protein>
<dbReference type="Proteomes" id="UP001590951">
    <property type="component" value="Unassembled WGS sequence"/>
</dbReference>
<dbReference type="PANTHER" id="PTHR13237:SF9">
    <property type="entry name" value="NEUROGUIDIN"/>
    <property type="match status" value="1"/>
</dbReference>
<proteinExistence type="predicted"/>